<evidence type="ECO:0000313" key="2">
    <source>
        <dbReference type="Proteomes" id="UP000461730"/>
    </source>
</evidence>
<dbReference type="Proteomes" id="UP000461730">
    <property type="component" value="Unassembled WGS sequence"/>
</dbReference>
<sequence>MANGTITFDFDIKALHYLNCNSRFIKASADKNGNLDIAAAALQYYNSTTNHTDIALENEEDIKRFKHVARRFFSEFSQN</sequence>
<protein>
    <submittedName>
        <fullName evidence="1">Uncharacterized protein</fullName>
    </submittedName>
</protein>
<keyword evidence="2" id="KW-1185">Reference proteome</keyword>
<dbReference type="RefSeq" id="WP_157308451.1">
    <property type="nucleotide sequence ID" value="NZ_WRXN01000011.1"/>
</dbReference>
<name>A0A7K1UAH2_9BACT</name>
<organism evidence="1 2">
    <name type="scientific">Chitinophaga tropicalis</name>
    <dbReference type="NCBI Taxonomy" id="2683588"/>
    <lineage>
        <taxon>Bacteria</taxon>
        <taxon>Pseudomonadati</taxon>
        <taxon>Bacteroidota</taxon>
        <taxon>Chitinophagia</taxon>
        <taxon>Chitinophagales</taxon>
        <taxon>Chitinophagaceae</taxon>
        <taxon>Chitinophaga</taxon>
    </lineage>
</organism>
<reference evidence="1 2" key="1">
    <citation type="submission" date="2019-12" db="EMBL/GenBank/DDBJ databases">
        <title>Chitinophaga sp. strain ysch24 (GDMCC 1.1355), whole genome shotgun sequence.</title>
        <authorList>
            <person name="Zhang X."/>
        </authorList>
    </citation>
    <scope>NUCLEOTIDE SEQUENCE [LARGE SCALE GENOMIC DNA]</scope>
    <source>
        <strain evidence="2">ysch24</strain>
    </source>
</reference>
<dbReference type="EMBL" id="WRXN01000011">
    <property type="protein sequence ID" value="MVT11025.1"/>
    <property type="molecule type" value="Genomic_DNA"/>
</dbReference>
<gene>
    <name evidence="1" type="ORF">GO493_22345</name>
</gene>
<dbReference type="AlphaFoldDB" id="A0A7K1UAH2"/>
<accession>A0A7K1UAH2</accession>
<evidence type="ECO:0000313" key="1">
    <source>
        <dbReference type="EMBL" id="MVT11025.1"/>
    </source>
</evidence>
<proteinExistence type="predicted"/>
<comment type="caution">
    <text evidence="1">The sequence shown here is derived from an EMBL/GenBank/DDBJ whole genome shotgun (WGS) entry which is preliminary data.</text>
</comment>